<dbReference type="Proteomes" id="UP000006443">
    <property type="component" value="Unassembled WGS sequence"/>
</dbReference>
<feature type="domain" description="DUF1540" evidence="1">
    <location>
        <begin position="4"/>
        <end position="42"/>
    </location>
</feature>
<evidence type="ECO:0000313" key="2">
    <source>
        <dbReference type="EMBL" id="EEG77821.1"/>
    </source>
</evidence>
<proteinExistence type="predicted"/>
<gene>
    <name evidence="2" type="ORF">DealDRAFT_1120</name>
</gene>
<dbReference type="EMBL" id="ACJM01000005">
    <property type="protein sequence ID" value="EEG77821.1"/>
    <property type="molecule type" value="Genomic_DNA"/>
</dbReference>
<evidence type="ECO:0000259" key="1">
    <source>
        <dbReference type="Pfam" id="PF07561"/>
    </source>
</evidence>
<dbReference type="Pfam" id="PF07561">
    <property type="entry name" value="DUF1540"/>
    <property type="match status" value="2"/>
</dbReference>
<feature type="domain" description="DUF1540" evidence="1">
    <location>
        <begin position="77"/>
        <end position="116"/>
    </location>
</feature>
<reference evidence="2 3" key="1">
    <citation type="submission" date="2009-02" db="EMBL/GenBank/DDBJ databases">
        <title>Sequencing of the draft genome and assembly of Dethiobacter alkaliphilus AHT 1.</title>
        <authorList>
            <consortium name="US DOE Joint Genome Institute (JGI-PGF)"/>
            <person name="Lucas S."/>
            <person name="Copeland A."/>
            <person name="Lapidus A."/>
            <person name="Glavina del Rio T."/>
            <person name="Dalin E."/>
            <person name="Tice H."/>
            <person name="Bruce D."/>
            <person name="Goodwin L."/>
            <person name="Pitluck S."/>
            <person name="Larimer F."/>
            <person name="Land M.L."/>
            <person name="Hauser L."/>
            <person name="Muyzer G."/>
        </authorList>
    </citation>
    <scope>NUCLEOTIDE SEQUENCE [LARGE SCALE GENOMIC DNA]</scope>
    <source>
        <strain evidence="2 3">AHT 1</strain>
    </source>
</reference>
<protein>
    <recommendedName>
        <fullName evidence="1">DUF1540 domain-containing protein</fullName>
    </recommendedName>
</protein>
<accession>C0GF61</accession>
<sequence>MARVVCRAVYCAHNVGGDFCNAAGITINENKSGEEETDCSTFLPRDFSASLSSMDNVNYAGMVARAFSRLPLANPDVECEVDYCEYHNGDKGCAAGEIQVLSANALTSAETFCGTYRPKSIGDYK</sequence>
<name>C0GF61_DETAL</name>
<comment type="caution">
    <text evidence="2">The sequence shown here is derived from an EMBL/GenBank/DDBJ whole genome shotgun (WGS) entry which is preliminary data.</text>
</comment>
<organism evidence="2 3">
    <name type="scientific">Dethiobacter alkaliphilus AHT 1</name>
    <dbReference type="NCBI Taxonomy" id="555088"/>
    <lineage>
        <taxon>Bacteria</taxon>
        <taxon>Bacillati</taxon>
        <taxon>Bacillota</taxon>
        <taxon>Dethiobacteria</taxon>
        <taxon>Dethiobacterales</taxon>
        <taxon>Dethiobacteraceae</taxon>
        <taxon>Dethiobacter</taxon>
    </lineage>
</organism>
<dbReference type="InterPro" id="IPR011437">
    <property type="entry name" value="DUF1540"/>
</dbReference>
<keyword evidence="3" id="KW-1185">Reference proteome</keyword>
<evidence type="ECO:0000313" key="3">
    <source>
        <dbReference type="Proteomes" id="UP000006443"/>
    </source>
</evidence>
<dbReference type="AlphaFoldDB" id="C0GF61"/>